<proteinExistence type="predicted"/>
<evidence type="ECO:0008006" key="5">
    <source>
        <dbReference type="Google" id="ProtNLM"/>
    </source>
</evidence>
<name>A0AAV4VSB7_9ARAC</name>
<dbReference type="GO" id="GO:0042256">
    <property type="term" value="P:cytosolic ribosome assembly"/>
    <property type="evidence" value="ECO:0007669"/>
    <property type="project" value="TreeGrafter"/>
</dbReference>
<comment type="caution">
    <text evidence="3">The sequence shown here is derived from an EMBL/GenBank/DDBJ whole genome shotgun (WGS) entry which is preliminary data.</text>
</comment>
<dbReference type="InterPro" id="IPR035647">
    <property type="entry name" value="EFG_III/V"/>
</dbReference>
<reference evidence="3 4" key="1">
    <citation type="submission" date="2021-06" db="EMBL/GenBank/DDBJ databases">
        <title>Caerostris darwini draft genome.</title>
        <authorList>
            <person name="Kono N."/>
            <person name="Arakawa K."/>
        </authorList>
    </citation>
    <scope>NUCLEOTIDE SEQUENCE [LARGE SCALE GENOMIC DNA]</scope>
</reference>
<organism evidence="3 4">
    <name type="scientific">Caerostris darwini</name>
    <dbReference type="NCBI Taxonomy" id="1538125"/>
    <lineage>
        <taxon>Eukaryota</taxon>
        <taxon>Metazoa</taxon>
        <taxon>Ecdysozoa</taxon>
        <taxon>Arthropoda</taxon>
        <taxon>Chelicerata</taxon>
        <taxon>Arachnida</taxon>
        <taxon>Araneae</taxon>
        <taxon>Araneomorphae</taxon>
        <taxon>Entelegynae</taxon>
        <taxon>Araneoidea</taxon>
        <taxon>Araneidae</taxon>
        <taxon>Caerostris</taxon>
    </lineage>
</organism>
<sequence>MPLLVKCLRLLNQADPCVQVFVQETGEHGVVSPGEVHLKRCVEDLKERKHSNTVDKSLLSYAVPLREGPISLLKFKTLASISLSLLSGATHLIGFRLPFSRAHFHVRRLSFQAGTVPFTYKAKDQYVFTNDEAMRKTLV</sequence>
<dbReference type="SUPFAM" id="SSF54980">
    <property type="entry name" value="EF-G C-terminal domain-like"/>
    <property type="match status" value="1"/>
</dbReference>
<dbReference type="PANTHER" id="PTHR42908">
    <property type="entry name" value="TRANSLATION ELONGATION FACTOR-RELATED"/>
    <property type="match status" value="1"/>
</dbReference>
<dbReference type="GO" id="GO:0005829">
    <property type="term" value="C:cytosol"/>
    <property type="evidence" value="ECO:0007669"/>
    <property type="project" value="TreeGrafter"/>
</dbReference>
<dbReference type="Gene3D" id="3.30.70.870">
    <property type="entry name" value="Elongation Factor G (Translational Gtpase), domain 3"/>
    <property type="match status" value="1"/>
</dbReference>
<dbReference type="GO" id="GO:0005525">
    <property type="term" value="F:GTP binding"/>
    <property type="evidence" value="ECO:0007669"/>
    <property type="project" value="UniProtKB-KW"/>
</dbReference>
<keyword evidence="1" id="KW-0547">Nucleotide-binding</keyword>
<evidence type="ECO:0000313" key="3">
    <source>
        <dbReference type="EMBL" id="GIY72691.1"/>
    </source>
</evidence>
<dbReference type="GO" id="GO:1990904">
    <property type="term" value="C:ribonucleoprotein complex"/>
    <property type="evidence" value="ECO:0007669"/>
    <property type="project" value="TreeGrafter"/>
</dbReference>
<evidence type="ECO:0000256" key="2">
    <source>
        <dbReference type="ARBA" id="ARBA00023134"/>
    </source>
</evidence>
<dbReference type="Proteomes" id="UP001054837">
    <property type="component" value="Unassembled WGS sequence"/>
</dbReference>
<accession>A0AAV4VSB7</accession>
<evidence type="ECO:0000256" key="1">
    <source>
        <dbReference type="ARBA" id="ARBA00022741"/>
    </source>
</evidence>
<dbReference type="GO" id="GO:0043022">
    <property type="term" value="F:ribosome binding"/>
    <property type="evidence" value="ECO:0007669"/>
    <property type="project" value="TreeGrafter"/>
</dbReference>
<dbReference type="EMBL" id="BPLQ01013512">
    <property type="protein sequence ID" value="GIY72691.1"/>
    <property type="molecule type" value="Genomic_DNA"/>
</dbReference>
<gene>
    <name evidence="3" type="ORF">CDAR_67531</name>
</gene>
<dbReference type="FunFam" id="3.30.70.870:FF:000002">
    <property type="entry name" value="Translation elongation factor 2"/>
    <property type="match status" value="1"/>
</dbReference>
<keyword evidence="2" id="KW-0342">GTP-binding</keyword>
<keyword evidence="4" id="KW-1185">Reference proteome</keyword>
<evidence type="ECO:0000313" key="4">
    <source>
        <dbReference type="Proteomes" id="UP001054837"/>
    </source>
</evidence>
<protein>
    <recommendedName>
        <fullName evidence="5">Elongation factor 2</fullName>
    </recommendedName>
</protein>
<dbReference type="AlphaFoldDB" id="A0AAV4VSB7"/>
<dbReference type="PANTHER" id="PTHR42908:SF3">
    <property type="entry name" value="ELONGATION FACTOR-LIKE GTPASE 1"/>
    <property type="match status" value="1"/>
</dbReference>
<dbReference type="GO" id="GO:0003924">
    <property type="term" value="F:GTPase activity"/>
    <property type="evidence" value="ECO:0007669"/>
    <property type="project" value="TreeGrafter"/>
</dbReference>